<evidence type="ECO:0000256" key="2">
    <source>
        <dbReference type="ARBA" id="ARBA00004749"/>
    </source>
</evidence>
<dbReference type="Pfam" id="PF21392">
    <property type="entry name" value="COQ9_N"/>
    <property type="match status" value="1"/>
</dbReference>
<proteinExistence type="inferred from homology"/>
<feature type="domain" description="COQ9 C-terminal" evidence="9">
    <location>
        <begin position="188"/>
        <end position="214"/>
    </location>
</feature>
<comment type="similarity">
    <text evidence="3 8">Belongs to the COQ9 family.</text>
</comment>
<keyword evidence="7 8" id="KW-0496">Mitochondrion</keyword>
<evidence type="ECO:0000256" key="7">
    <source>
        <dbReference type="ARBA" id="ARBA00023128"/>
    </source>
</evidence>
<keyword evidence="5" id="KW-0809">Transit peptide</keyword>
<dbReference type="Pfam" id="PF08511">
    <property type="entry name" value="COQ9"/>
    <property type="match status" value="1"/>
</dbReference>
<evidence type="ECO:0000256" key="5">
    <source>
        <dbReference type="ARBA" id="ARBA00022946"/>
    </source>
</evidence>
<reference evidence="11 12" key="1">
    <citation type="submission" date="2021-06" db="EMBL/GenBank/DDBJ databases">
        <title>Caerostris darwini draft genome.</title>
        <authorList>
            <person name="Kono N."/>
            <person name="Arakawa K."/>
        </authorList>
    </citation>
    <scope>NUCLEOTIDE SEQUENCE [LARGE SCALE GENOMIC DNA]</scope>
</reference>
<comment type="caution">
    <text evidence="11">The sequence shown here is derived from an EMBL/GenBank/DDBJ whole genome shotgun (WGS) entry which is preliminary data.</text>
</comment>
<dbReference type="GO" id="GO:0008289">
    <property type="term" value="F:lipid binding"/>
    <property type="evidence" value="ECO:0007669"/>
    <property type="project" value="UniProtKB-UniRule"/>
</dbReference>
<dbReference type="AlphaFoldDB" id="A0AAV4MEQ2"/>
<organism evidence="11 12">
    <name type="scientific">Caerostris darwini</name>
    <dbReference type="NCBI Taxonomy" id="1538125"/>
    <lineage>
        <taxon>Eukaryota</taxon>
        <taxon>Metazoa</taxon>
        <taxon>Ecdysozoa</taxon>
        <taxon>Arthropoda</taxon>
        <taxon>Chelicerata</taxon>
        <taxon>Arachnida</taxon>
        <taxon>Araneae</taxon>
        <taxon>Araneomorphae</taxon>
        <taxon>Entelegynae</taxon>
        <taxon>Araneoidea</taxon>
        <taxon>Araneidae</taxon>
        <taxon>Caerostris</taxon>
    </lineage>
</organism>
<dbReference type="InterPro" id="IPR048674">
    <property type="entry name" value="COQ9_HTH"/>
</dbReference>
<keyword evidence="6 8" id="KW-0446">Lipid-binding</keyword>
<evidence type="ECO:0000259" key="10">
    <source>
        <dbReference type="Pfam" id="PF21392"/>
    </source>
</evidence>
<keyword evidence="12" id="KW-1185">Reference proteome</keyword>
<dbReference type="InterPro" id="IPR013718">
    <property type="entry name" value="COQ9_C"/>
</dbReference>
<gene>
    <name evidence="11" type="primary">Coq9</name>
    <name evidence="11" type="ORF">CDAR_260921</name>
</gene>
<sequence length="266" mass="30352">MSRSCLFTWRLSICIFNRLSSERALYRKLSNPQLYSICNYASFTKILQTLEPQAETSSSSDSSDSDSENEKNSNLMNVKLQILNAALDFVPEHGWSKQSIAFGAQSLGLSSSSHTLIQDGGAELVHYFNFLCNEKLEIYLKRHYCSKKIDIETYMEDALTSRLKMVIPYVSKWPEAMALMVTPLQLSTDFKNLLDLVDMIWYQSGDKSLDLTWYNTFEFLQRRVKNVIHVSELGNNIASSSEQLPNVATGALITARNILGINRWFR</sequence>
<evidence type="ECO:0000259" key="9">
    <source>
        <dbReference type="Pfam" id="PF08511"/>
    </source>
</evidence>
<name>A0AAV4MEQ2_9ARAC</name>
<dbReference type="NCBIfam" id="TIGR02396">
    <property type="entry name" value="diverge_rpsU"/>
    <property type="match status" value="1"/>
</dbReference>
<protein>
    <recommendedName>
        <fullName evidence="8">Ubiquinone biosynthesis protein</fullName>
    </recommendedName>
</protein>
<keyword evidence="4 8" id="KW-0831">Ubiquinone biosynthesis</keyword>
<keyword evidence="11" id="KW-0830">Ubiquinone</keyword>
<dbReference type="GO" id="GO:0006744">
    <property type="term" value="P:ubiquinone biosynthetic process"/>
    <property type="evidence" value="ECO:0007669"/>
    <property type="project" value="UniProtKB-UniRule"/>
</dbReference>
<dbReference type="PANTHER" id="PTHR21427:SF19">
    <property type="entry name" value="UBIQUINONE BIOSYNTHESIS PROTEIN COQ9, MITOCHONDRIAL"/>
    <property type="match status" value="1"/>
</dbReference>
<evidence type="ECO:0000256" key="3">
    <source>
        <dbReference type="ARBA" id="ARBA00010766"/>
    </source>
</evidence>
<dbReference type="Proteomes" id="UP001054837">
    <property type="component" value="Unassembled WGS sequence"/>
</dbReference>
<evidence type="ECO:0000256" key="8">
    <source>
        <dbReference type="RuleBase" id="RU366063"/>
    </source>
</evidence>
<feature type="domain" description="Ubiquinone biosynthesis protein COQ9 HTH" evidence="10">
    <location>
        <begin position="78"/>
        <end position="105"/>
    </location>
</feature>
<dbReference type="EMBL" id="BPLQ01000393">
    <property type="protein sequence ID" value="GIX70861.1"/>
    <property type="molecule type" value="Genomic_DNA"/>
</dbReference>
<evidence type="ECO:0000256" key="1">
    <source>
        <dbReference type="ARBA" id="ARBA00004173"/>
    </source>
</evidence>
<comment type="function">
    <text evidence="8">Membrane-associated protein that warps the membrane surface to access and bind aromatic isoprenes with high specificity, including ubiquinone (CoQ) isoprene intermediates and presents them directly to Coq7, therefore facilitating the Coq7-mediated hydroxylase step. Participates in the biosynthesis of coenzyme Q, also named ubiquinone, an essential lipid-soluble electron transporter for aerobic cellular respiration.</text>
</comment>
<evidence type="ECO:0000313" key="11">
    <source>
        <dbReference type="EMBL" id="GIX70861.1"/>
    </source>
</evidence>
<dbReference type="InterPro" id="IPR012762">
    <property type="entry name" value="Ubiq_biosynth_COQ9"/>
</dbReference>
<evidence type="ECO:0000256" key="4">
    <source>
        <dbReference type="ARBA" id="ARBA00022688"/>
    </source>
</evidence>
<comment type="pathway">
    <text evidence="2 8">Cofactor biosynthesis; ubiquinone biosynthesis.</text>
</comment>
<accession>A0AAV4MEQ2</accession>
<dbReference type="PANTHER" id="PTHR21427">
    <property type="entry name" value="UBIQUINONE BIOSYNTHESIS PROTEIN COQ9, MITOCHONDRIAL"/>
    <property type="match status" value="1"/>
</dbReference>
<evidence type="ECO:0000256" key="6">
    <source>
        <dbReference type="ARBA" id="ARBA00023121"/>
    </source>
</evidence>
<dbReference type="GO" id="GO:0005743">
    <property type="term" value="C:mitochondrial inner membrane"/>
    <property type="evidence" value="ECO:0007669"/>
    <property type="project" value="TreeGrafter"/>
</dbReference>
<evidence type="ECO:0000313" key="12">
    <source>
        <dbReference type="Proteomes" id="UP001054837"/>
    </source>
</evidence>
<comment type="subcellular location">
    <subcellularLocation>
        <location evidence="1 8">Mitochondrion</location>
    </subcellularLocation>
</comment>